<dbReference type="PANTHER" id="PTHR40037:SF1">
    <property type="entry name" value="PHOSPHOESTERASE SAOUHSC_00951-RELATED"/>
    <property type="match status" value="1"/>
</dbReference>
<gene>
    <name evidence="3" type="ORF">MCCS_08500</name>
</gene>
<keyword evidence="3" id="KW-0436">Ligase</keyword>
<keyword evidence="1 2" id="KW-0378">Hydrolase</keyword>
<dbReference type="Gene3D" id="3.90.1140.10">
    <property type="entry name" value="Cyclic phosphodiesterase"/>
    <property type="match status" value="1"/>
</dbReference>
<dbReference type="OrthoDB" id="1524661at2"/>
<dbReference type="PANTHER" id="PTHR40037">
    <property type="entry name" value="PHOSPHOESTERASE YJCG-RELATED"/>
    <property type="match status" value="1"/>
</dbReference>
<dbReference type="AlphaFoldDB" id="A0A1W7AA44"/>
<evidence type="ECO:0000256" key="1">
    <source>
        <dbReference type="ARBA" id="ARBA00022801"/>
    </source>
</evidence>
<dbReference type="EC" id="3.1.-.-" evidence="2"/>
<dbReference type="InterPro" id="IPR050580">
    <property type="entry name" value="2H_phosphoesterase_YjcG-like"/>
</dbReference>
<dbReference type="SUPFAM" id="SSF55144">
    <property type="entry name" value="LigT-like"/>
    <property type="match status" value="1"/>
</dbReference>
<dbReference type="Proteomes" id="UP000194154">
    <property type="component" value="Chromosome"/>
</dbReference>
<dbReference type="KEGG" id="mcak:MCCS_08500"/>
<comment type="similarity">
    <text evidence="2">Belongs to the 2H phosphoesterase superfamily. YjcG family.</text>
</comment>
<reference evidence="3 4" key="1">
    <citation type="journal article" date="2017" name="Int. J. Syst. Evol. Microbiol.">
        <title>Macrococcus canis sp. nov., a skin bacterium associated with infections in dogs.</title>
        <authorList>
            <person name="Gobeli Brawand S."/>
            <person name="Cotting K."/>
            <person name="Gomez-Sanz E."/>
            <person name="Collaud A."/>
            <person name="Thomann A."/>
            <person name="Brodard I."/>
            <person name="Rodriguez-Campos S."/>
            <person name="Strauss C."/>
            <person name="Perreten V."/>
        </authorList>
    </citation>
    <scope>NUCLEOTIDE SEQUENCE [LARGE SCALE GENOMIC DNA]</scope>
    <source>
        <strain evidence="3 4">KM45013</strain>
    </source>
</reference>
<organism evidence="3 4">
    <name type="scientific">Macrococcoides canis</name>
    <dbReference type="NCBI Taxonomy" id="1855823"/>
    <lineage>
        <taxon>Bacteria</taxon>
        <taxon>Bacillati</taxon>
        <taxon>Bacillota</taxon>
        <taxon>Bacilli</taxon>
        <taxon>Bacillales</taxon>
        <taxon>Staphylococcaceae</taxon>
        <taxon>Macrococcoides</taxon>
    </lineage>
</organism>
<evidence type="ECO:0000313" key="3">
    <source>
        <dbReference type="EMBL" id="ARQ06497.1"/>
    </source>
</evidence>
<evidence type="ECO:0000256" key="2">
    <source>
        <dbReference type="HAMAP-Rule" id="MF_01444"/>
    </source>
</evidence>
<evidence type="ECO:0000313" key="4">
    <source>
        <dbReference type="Proteomes" id="UP000194154"/>
    </source>
</evidence>
<name>A0A1W7AA44_9STAP</name>
<dbReference type="InterPro" id="IPR009097">
    <property type="entry name" value="Cyclic_Pdiesterase"/>
</dbReference>
<dbReference type="InterPro" id="IPR022932">
    <property type="entry name" value="YjcG"/>
</dbReference>
<protein>
    <recommendedName>
        <fullName evidence="2">Putative phosphoesterase MCCS_08500</fullName>
        <ecNumber evidence="2">3.1.-.-</ecNumber>
    </recommendedName>
</protein>
<dbReference type="STRING" id="1855823.MCCS_08500"/>
<sequence length="169" mass="19261">MKLGIVLYPSKAYQDYINNYRKRYDSHYAVIAPHITLKDAFEVAEDEVKAVTERIADVAKSSAPVDVNVEKVSSFAPTKNVIYLKVTPNEGLTKLYEAFNNGDFHGQNAHPFVPHFTIGQGLSSQEFEDIYGQLQMKDETHHEVIDKICLCYQLENETWNVLETFKLGD</sequence>
<accession>A0A1W7AA44</accession>
<feature type="active site" description="Proton acceptor" evidence="2">
    <location>
        <position position="115"/>
    </location>
</feature>
<dbReference type="NCBIfam" id="NF010223">
    <property type="entry name" value="PRK13679.1"/>
    <property type="match status" value="1"/>
</dbReference>
<keyword evidence="4" id="KW-1185">Reference proteome</keyword>
<feature type="short sequence motif" description="HXTX 1" evidence="2">
    <location>
        <begin position="34"/>
        <end position="37"/>
    </location>
</feature>
<dbReference type="Pfam" id="PF13563">
    <property type="entry name" value="2_5_RNA_ligase2"/>
    <property type="match status" value="1"/>
</dbReference>
<feature type="active site" description="Proton donor" evidence="2">
    <location>
        <position position="34"/>
    </location>
</feature>
<dbReference type="EMBL" id="CP021059">
    <property type="protein sequence ID" value="ARQ06497.1"/>
    <property type="molecule type" value="Genomic_DNA"/>
</dbReference>
<dbReference type="GO" id="GO:0016788">
    <property type="term" value="F:hydrolase activity, acting on ester bonds"/>
    <property type="evidence" value="ECO:0007669"/>
    <property type="project" value="UniProtKB-UniRule"/>
</dbReference>
<proteinExistence type="inferred from homology"/>
<dbReference type="GO" id="GO:0016874">
    <property type="term" value="F:ligase activity"/>
    <property type="evidence" value="ECO:0007669"/>
    <property type="project" value="UniProtKB-KW"/>
</dbReference>
<feature type="short sequence motif" description="HXTX 2" evidence="2">
    <location>
        <begin position="115"/>
        <end position="118"/>
    </location>
</feature>
<dbReference type="GeneID" id="35294983"/>
<dbReference type="RefSeq" id="WP_086042161.1">
    <property type="nucleotide sequence ID" value="NZ_CBCRZA010000001.1"/>
</dbReference>
<dbReference type="HAMAP" id="MF_01444">
    <property type="entry name" value="2H_phosphoesterase_YjcG"/>
    <property type="match status" value="1"/>
</dbReference>